<gene>
    <name evidence="2" type="ORF">PENCOP_c001G06493</name>
</gene>
<feature type="region of interest" description="Disordered" evidence="1">
    <location>
        <begin position="25"/>
        <end position="44"/>
    </location>
</feature>
<protein>
    <submittedName>
        <fullName evidence="2">Uncharacterized protein</fullName>
    </submittedName>
</protein>
<dbReference type="EMBL" id="MDDG01000001">
    <property type="protein sequence ID" value="OQE47394.1"/>
    <property type="molecule type" value="Genomic_DNA"/>
</dbReference>
<evidence type="ECO:0000313" key="2">
    <source>
        <dbReference type="EMBL" id="OQE47394.1"/>
    </source>
</evidence>
<sequence>MYAASVMTIICAGHLLGPPLKGTNSQKGFSLRKRSGQKSSTSSPRYSRLRCCTVLDQVAFADEDGVLAVIASAIWEGRFVLADTDLGDFVWVLSQSLIKTSIEKLHVSESGEAELTNRFVLAAFN</sequence>
<accession>A0A1V6V9P0</accession>
<organism evidence="2 3">
    <name type="scientific">Penicillium coprophilum</name>
    <dbReference type="NCBI Taxonomy" id="36646"/>
    <lineage>
        <taxon>Eukaryota</taxon>
        <taxon>Fungi</taxon>
        <taxon>Dikarya</taxon>
        <taxon>Ascomycota</taxon>
        <taxon>Pezizomycotina</taxon>
        <taxon>Eurotiomycetes</taxon>
        <taxon>Eurotiomycetidae</taxon>
        <taxon>Eurotiales</taxon>
        <taxon>Aspergillaceae</taxon>
        <taxon>Penicillium</taxon>
    </lineage>
</organism>
<reference evidence="3" key="1">
    <citation type="journal article" date="2017" name="Nat. Microbiol.">
        <title>Global analysis of biosynthetic gene clusters reveals vast potential of secondary metabolite production in Penicillium species.</title>
        <authorList>
            <person name="Nielsen J.C."/>
            <person name="Grijseels S."/>
            <person name="Prigent S."/>
            <person name="Ji B."/>
            <person name="Dainat J."/>
            <person name="Nielsen K.F."/>
            <person name="Frisvad J.C."/>
            <person name="Workman M."/>
            <person name="Nielsen J."/>
        </authorList>
    </citation>
    <scope>NUCLEOTIDE SEQUENCE [LARGE SCALE GENOMIC DNA]</scope>
    <source>
        <strain evidence="3">IBT 31321</strain>
    </source>
</reference>
<proteinExistence type="predicted"/>
<evidence type="ECO:0000313" key="3">
    <source>
        <dbReference type="Proteomes" id="UP000191500"/>
    </source>
</evidence>
<dbReference type="Proteomes" id="UP000191500">
    <property type="component" value="Unassembled WGS sequence"/>
</dbReference>
<name>A0A1V6V9P0_9EURO</name>
<evidence type="ECO:0000256" key="1">
    <source>
        <dbReference type="SAM" id="MobiDB-lite"/>
    </source>
</evidence>
<keyword evidence="3" id="KW-1185">Reference proteome</keyword>
<comment type="caution">
    <text evidence="2">The sequence shown here is derived from an EMBL/GenBank/DDBJ whole genome shotgun (WGS) entry which is preliminary data.</text>
</comment>
<dbReference type="AlphaFoldDB" id="A0A1V6V9P0"/>